<dbReference type="GO" id="GO:0003677">
    <property type="term" value="F:DNA binding"/>
    <property type="evidence" value="ECO:0007669"/>
    <property type="project" value="UniProtKB-KW"/>
</dbReference>
<dbReference type="GO" id="GO:0032993">
    <property type="term" value="C:protein-DNA complex"/>
    <property type="evidence" value="ECO:0007669"/>
    <property type="project" value="TreeGrafter"/>
</dbReference>
<evidence type="ECO:0000313" key="6">
    <source>
        <dbReference type="EMBL" id="GCE09762.1"/>
    </source>
</evidence>
<evidence type="ECO:0000259" key="5">
    <source>
        <dbReference type="PROSITE" id="PS50931"/>
    </source>
</evidence>
<evidence type="ECO:0000256" key="1">
    <source>
        <dbReference type="ARBA" id="ARBA00009437"/>
    </source>
</evidence>
<feature type="domain" description="HTH lysR-type" evidence="5">
    <location>
        <begin position="13"/>
        <end position="70"/>
    </location>
</feature>
<comment type="caution">
    <text evidence="6">The sequence shown here is derived from an EMBL/GenBank/DDBJ whole genome shotgun (WGS) entry which is preliminary data.</text>
</comment>
<dbReference type="Proteomes" id="UP000287224">
    <property type="component" value="Unassembled WGS sequence"/>
</dbReference>
<protein>
    <submittedName>
        <fullName evidence="6">LysR family transcriptional regulator</fullName>
    </submittedName>
</protein>
<name>A0A401ZSH8_9CHLR</name>
<dbReference type="InterPro" id="IPR005119">
    <property type="entry name" value="LysR_subst-bd"/>
</dbReference>
<accession>A0A401ZSH8</accession>
<dbReference type="Pfam" id="PF03466">
    <property type="entry name" value="LysR_substrate"/>
    <property type="match status" value="1"/>
</dbReference>
<gene>
    <name evidence="6" type="ORF">KDAU_70910</name>
</gene>
<keyword evidence="2" id="KW-0805">Transcription regulation</keyword>
<dbReference type="EMBL" id="BIFQ01000002">
    <property type="protein sequence ID" value="GCE09762.1"/>
    <property type="molecule type" value="Genomic_DNA"/>
</dbReference>
<sequence>MYQPQVDTKGESMETDLLKAFIEVIDAGSLSRAAEKLYISSTALMKQMNVLEAQVGVQLLIRTHHGIRATDAGIFFYHDARFLLQSVEKAVIRARQAAHTHPYLIRVGTSLLNPCNVLLDVWTTISSAYPQFKMQMVPFDDDSQSWPAVYRTIGKGFDVMVGAYERGNESDSFQALQLGEYHFCVTVSRAHPLARKNRLAVTDFYGGRFVLIKPGTSPLIDQIRGYLETEHPAIHIKDTPQQYTIDVFNRCEQTGAVLLTLDGWKDVHPSLVTIPVDWEYTIPYGILYSGKPSNCVQLFVRALREQYVHTTPQTIGELQYN</sequence>
<dbReference type="PROSITE" id="PS50931">
    <property type="entry name" value="HTH_LYSR"/>
    <property type="match status" value="1"/>
</dbReference>
<dbReference type="Pfam" id="PF00126">
    <property type="entry name" value="HTH_1"/>
    <property type="match status" value="1"/>
</dbReference>
<reference evidence="7" key="1">
    <citation type="submission" date="2018-12" db="EMBL/GenBank/DDBJ databases">
        <title>Tengunoibacter tsumagoiensis gen. nov., sp. nov., Dictyobacter kobayashii sp. nov., D. alpinus sp. nov., and D. joshuensis sp. nov. and description of Dictyobacteraceae fam. nov. within the order Ktedonobacterales isolated from Tengu-no-mugimeshi.</title>
        <authorList>
            <person name="Wang C.M."/>
            <person name="Zheng Y."/>
            <person name="Sakai Y."/>
            <person name="Toyoda A."/>
            <person name="Minakuchi Y."/>
            <person name="Abe K."/>
            <person name="Yokota A."/>
            <person name="Yabe S."/>
        </authorList>
    </citation>
    <scope>NUCLEOTIDE SEQUENCE [LARGE SCALE GENOMIC DNA]</scope>
    <source>
        <strain evidence="7">S-27</strain>
    </source>
</reference>
<dbReference type="PANTHER" id="PTHR30346">
    <property type="entry name" value="TRANSCRIPTIONAL DUAL REGULATOR HCAR-RELATED"/>
    <property type="match status" value="1"/>
</dbReference>
<evidence type="ECO:0000256" key="4">
    <source>
        <dbReference type="ARBA" id="ARBA00023163"/>
    </source>
</evidence>
<keyword evidence="3" id="KW-0238">DNA-binding</keyword>
<dbReference type="PANTHER" id="PTHR30346:SF17">
    <property type="entry name" value="LYSR FAMILY TRANSCRIPTIONAL REGULATOR"/>
    <property type="match status" value="1"/>
</dbReference>
<dbReference type="SUPFAM" id="SSF53850">
    <property type="entry name" value="Periplasmic binding protein-like II"/>
    <property type="match status" value="1"/>
</dbReference>
<organism evidence="6 7">
    <name type="scientific">Dictyobacter aurantiacus</name>
    <dbReference type="NCBI Taxonomy" id="1936993"/>
    <lineage>
        <taxon>Bacteria</taxon>
        <taxon>Bacillati</taxon>
        <taxon>Chloroflexota</taxon>
        <taxon>Ktedonobacteria</taxon>
        <taxon>Ktedonobacterales</taxon>
        <taxon>Dictyobacteraceae</taxon>
        <taxon>Dictyobacter</taxon>
    </lineage>
</organism>
<proteinExistence type="inferred from homology"/>
<dbReference type="InterPro" id="IPR000847">
    <property type="entry name" value="LysR_HTH_N"/>
</dbReference>
<evidence type="ECO:0000256" key="2">
    <source>
        <dbReference type="ARBA" id="ARBA00023015"/>
    </source>
</evidence>
<keyword evidence="7" id="KW-1185">Reference proteome</keyword>
<dbReference type="AlphaFoldDB" id="A0A401ZSH8"/>
<dbReference type="Gene3D" id="3.40.190.290">
    <property type="match status" value="1"/>
</dbReference>
<evidence type="ECO:0000256" key="3">
    <source>
        <dbReference type="ARBA" id="ARBA00023125"/>
    </source>
</evidence>
<dbReference type="GO" id="GO:0003700">
    <property type="term" value="F:DNA-binding transcription factor activity"/>
    <property type="evidence" value="ECO:0007669"/>
    <property type="project" value="InterPro"/>
</dbReference>
<comment type="similarity">
    <text evidence="1">Belongs to the LysR transcriptional regulatory family.</text>
</comment>
<dbReference type="InterPro" id="IPR036388">
    <property type="entry name" value="WH-like_DNA-bd_sf"/>
</dbReference>
<keyword evidence="4" id="KW-0804">Transcription</keyword>
<evidence type="ECO:0000313" key="7">
    <source>
        <dbReference type="Proteomes" id="UP000287224"/>
    </source>
</evidence>
<dbReference type="SUPFAM" id="SSF46785">
    <property type="entry name" value="Winged helix' DNA-binding domain"/>
    <property type="match status" value="1"/>
</dbReference>
<dbReference type="Gene3D" id="1.10.10.10">
    <property type="entry name" value="Winged helix-like DNA-binding domain superfamily/Winged helix DNA-binding domain"/>
    <property type="match status" value="1"/>
</dbReference>
<dbReference type="InterPro" id="IPR036390">
    <property type="entry name" value="WH_DNA-bd_sf"/>
</dbReference>